<dbReference type="SUPFAM" id="SSF159173">
    <property type="entry name" value="YkvR-like"/>
    <property type="match status" value="1"/>
</dbReference>
<dbReference type="OrthoDB" id="2920197at2"/>
<name>A0A1I2ABX5_9BACI</name>
<keyword evidence="2" id="KW-1185">Reference proteome</keyword>
<dbReference type="RefSeq" id="WP_091657573.1">
    <property type="nucleotide sequence ID" value="NZ_FONT01000001.1"/>
</dbReference>
<dbReference type="AlphaFoldDB" id="A0A1I2ABX5"/>
<protein>
    <recommendedName>
        <fullName evidence="3">DUF3219 domain-containing protein</fullName>
    </recommendedName>
</protein>
<dbReference type="EMBL" id="FONT01000001">
    <property type="protein sequence ID" value="SFE41515.1"/>
    <property type="molecule type" value="Genomic_DNA"/>
</dbReference>
<dbReference type="STRING" id="930128.SAMN05192532_101780"/>
<dbReference type="Gene3D" id="2.40.30.80">
    <property type="entry name" value="YkvR-like"/>
    <property type="match status" value="1"/>
</dbReference>
<organism evidence="1 2">
    <name type="scientific">Alteribacillus iranensis</name>
    <dbReference type="NCBI Taxonomy" id="930128"/>
    <lineage>
        <taxon>Bacteria</taxon>
        <taxon>Bacillati</taxon>
        <taxon>Bacillota</taxon>
        <taxon>Bacilli</taxon>
        <taxon>Bacillales</taxon>
        <taxon>Bacillaceae</taxon>
        <taxon>Alteribacillus</taxon>
    </lineage>
</organism>
<dbReference type="Proteomes" id="UP000199516">
    <property type="component" value="Unassembled WGS sequence"/>
</dbReference>
<proteinExistence type="predicted"/>
<evidence type="ECO:0000313" key="2">
    <source>
        <dbReference type="Proteomes" id="UP000199516"/>
    </source>
</evidence>
<accession>A0A1I2ABX5</accession>
<dbReference type="InterPro" id="IPR023105">
    <property type="entry name" value="YkvR-like_sf"/>
</dbReference>
<dbReference type="InterPro" id="IPR021596">
    <property type="entry name" value="DUF3219"/>
</dbReference>
<evidence type="ECO:0008006" key="3">
    <source>
        <dbReference type="Google" id="ProtNLM"/>
    </source>
</evidence>
<gene>
    <name evidence="1" type="ORF">SAMN05192532_101780</name>
</gene>
<reference evidence="1 2" key="1">
    <citation type="submission" date="2016-10" db="EMBL/GenBank/DDBJ databases">
        <authorList>
            <person name="de Groot N.N."/>
        </authorList>
    </citation>
    <scope>NUCLEOTIDE SEQUENCE [LARGE SCALE GENOMIC DNA]</scope>
    <source>
        <strain evidence="1 2">DSM 23995</strain>
    </source>
</reference>
<dbReference type="Pfam" id="PF11514">
    <property type="entry name" value="DUF3219"/>
    <property type="match status" value="1"/>
</dbReference>
<evidence type="ECO:0000313" key="1">
    <source>
        <dbReference type="EMBL" id="SFE41515.1"/>
    </source>
</evidence>
<sequence length="92" mass="10869">MAHDIYLNNTKIKVSQFNVELKEGKRLVSIVFPVTSEKYHDITTLLYQETFQLIVPQKEINTHVKIMKYYTSITNLYEENQVGEFTLQLIED</sequence>